<evidence type="ECO:0000313" key="2">
    <source>
        <dbReference type="Proteomes" id="UP000002061"/>
    </source>
</evidence>
<dbReference type="eggNOG" id="arCOG04846">
    <property type="taxonomic scope" value="Archaea"/>
</dbReference>
<dbReference type="Pfam" id="PF09871">
    <property type="entry name" value="DUF2098"/>
    <property type="match status" value="1"/>
</dbReference>
<evidence type="ECO:0000313" key="1">
    <source>
        <dbReference type="EMBL" id="ADG13399.1"/>
    </source>
</evidence>
<dbReference type="RefSeq" id="WP_013100145.1">
    <property type="nucleotide sequence ID" value="NC_014122.1"/>
</dbReference>
<keyword evidence="2" id="KW-1185">Reference proteome</keyword>
<gene>
    <name evidence="1" type="ordered locus">Metin_0732</name>
</gene>
<dbReference type="HOGENOM" id="CLU_159088_1_1_2"/>
<dbReference type="GeneID" id="9131743"/>
<name>D5VS46_METIM</name>
<reference evidence="1" key="1">
    <citation type="submission" date="2010-04" db="EMBL/GenBank/DDBJ databases">
        <title>Complete sequence of Methanocaldococcus infernus ME.</title>
        <authorList>
            <consortium name="US DOE Joint Genome Institute"/>
            <person name="Lucas S."/>
            <person name="Copeland A."/>
            <person name="Lapidus A."/>
            <person name="Cheng J.-F."/>
            <person name="Bruce D."/>
            <person name="Goodwin L."/>
            <person name="Pitluck S."/>
            <person name="Munk A.C."/>
            <person name="Detter J.C."/>
            <person name="Han C."/>
            <person name="Tapia R."/>
            <person name="Land M."/>
            <person name="Hauser L."/>
            <person name="Kyrpides N."/>
            <person name="Mikhailova N."/>
            <person name="Sieprawska-Lupa M."/>
            <person name="Whitman W.B."/>
            <person name="Woyke T."/>
        </authorList>
    </citation>
    <scope>NUCLEOTIDE SEQUENCE [LARGE SCALE GENOMIC DNA]</scope>
    <source>
        <strain evidence="1">ME</strain>
    </source>
</reference>
<proteinExistence type="predicted"/>
<protein>
    <submittedName>
        <fullName evidence="1">Uncharacterized protein</fullName>
    </submittedName>
</protein>
<dbReference type="Proteomes" id="UP000002061">
    <property type="component" value="Chromosome"/>
</dbReference>
<dbReference type="STRING" id="573063.Metin_0732"/>
<accession>D5VS46</accession>
<organism evidence="1 2">
    <name type="scientific">Methanocaldococcus infernus (strain DSM 11812 / JCM 15783 / ME)</name>
    <dbReference type="NCBI Taxonomy" id="573063"/>
    <lineage>
        <taxon>Archaea</taxon>
        <taxon>Methanobacteriati</taxon>
        <taxon>Methanobacteriota</taxon>
        <taxon>Methanomada group</taxon>
        <taxon>Methanococci</taxon>
        <taxon>Methanococcales</taxon>
        <taxon>Methanocaldococcaceae</taxon>
        <taxon>Methanocaldococcus</taxon>
    </lineage>
</organism>
<dbReference type="InterPro" id="IPR017099">
    <property type="entry name" value="UCP037053"/>
</dbReference>
<sequence>MIVRDAEGKEIKIGDYVIYINTGSKGRVVDIVEREGYDNNIWVLLDNDLLYKPSLLRVIEVKEEKEKKEEEKIEIEEEIKIDSTDLSEAGGAG</sequence>
<dbReference type="InterPro" id="IPR019209">
    <property type="entry name" value="DUF2098"/>
</dbReference>
<dbReference type="EMBL" id="CP002009">
    <property type="protein sequence ID" value="ADG13399.1"/>
    <property type="molecule type" value="Genomic_DNA"/>
</dbReference>
<dbReference type="PIRSF" id="PIRSF037053">
    <property type="entry name" value="UCP037053"/>
    <property type="match status" value="1"/>
</dbReference>
<dbReference type="AlphaFoldDB" id="D5VS46"/>
<dbReference type="KEGG" id="mif:Metin_0732"/>
<dbReference type="OrthoDB" id="52973at2157"/>